<feature type="compositionally biased region" description="Polar residues" evidence="1">
    <location>
        <begin position="16"/>
        <end position="32"/>
    </location>
</feature>
<dbReference type="EMBL" id="CAAKMV010000129">
    <property type="protein sequence ID" value="VIO57385.1"/>
    <property type="molecule type" value="Genomic_DNA"/>
</dbReference>
<evidence type="ECO:0000313" key="2">
    <source>
        <dbReference type="EMBL" id="CAG2001302.1"/>
    </source>
</evidence>
<evidence type="ECO:0000313" key="3">
    <source>
        <dbReference type="EMBL" id="VIO57385.1"/>
    </source>
</evidence>
<organism evidence="3">
    <name type="scientific">Gibberella zeae</name>
    <name type="common">Wheat head blight fungus</name>
    <name type="synonym">Fusarium graminearum</name>
    <dbReference type="NCBI Taxonomy" id="5518"/>
    <lineage>
        <taxon>Eukaryota</taxon>
        <taxon>Fungi</taxon>
        <taxon>Dikarya</taxon>
        <taxon>Ascomycota</taxon>
        <taxon>Pezizomycotina</taxon>
        <taxon>Sordariomycetes</taxon>
        <taxon>Hypocreomycetidae</taxon>
        <taxon>Hypocreales</taxon>
        <taxon>Nectriaceae</taxon>
        <taxon>Fusarium</taxon>
    </lineage>
</organism>
<proteinExistence type="predicted"/>
<feature type="region of interest" description="Disordered" evidence="1">
    <location>
        <begin position="1"/>
        <end position="65"/>
    </location>
</feature>
<dbReference type="EMBL" id="CAJPIJ010000167">
    <property type="protein sequence ID" value="CAG2001302.1"/>
    <property type="molecule type" value="Genomic_DNA"/>
</dbReference>
<reference evidence="2" key="2">
    <citation type="submission" date="2021-03" db="EMBL/GenBank/DDBJ databases">
        <authorList>
            <person name="Alouane T."/>
            <person name="Langin T."/>
            <person name="Bonhomme L."/>
        </authorList>
    </citation>
    <scope>NUCLEOTIDE SEQUENCE</scope>
    <source>
        <strain evidence="2">MDC_Fg202</strain>
    </source>
</reference>
<protein>
    <submittedName>
        <fullName evidence="3">Uncharacterized protein</fullName>
    </submittedName>
</protein>
<dbReference type="Proteomes" id="UP000746612">
    <property type="component" value="Unassembled WGS sequence"/>
</dbReference>
<gene>
    <name evidence="3" type="ORF">FUG_LOCUS251675</name>
    <name evidence="2" type="ORF">MDCFG202_LOCUS464473</name>
</gene>
<name>A0A4E9DVS9_GIBZA</name>
<sequence length="65" mass="6842">MSNGIIDSRESRKTGWDNSPAETPVKMQTCNSVVAPAKEKKPGASEGVISGRNRKEEGKVGPGGE</sequence>
<reference evidence="3" key="1">
    <citation type="submission" date="2019-04" db="EMBL/GenBank/DDBJ databases">
        <authorList>
            <person name="Melise S."/>
            <person name="Noan J."/>
            <person name="Okalmin O."/>
        </authorList>
    </citation>
    <scope>NUCLEOTIDE SEQUENCE</scope>
    <source>
        <strain evidence="3">FN9</strain>
    </source>
</reference>
<dbReference type="AlphaFoldDB" id="A0A4E9DVS9"/>
<accession>A0A4E9DVS9</accession>
<evidence type="ECO:0000256" key="1">
    <source>
        <dbReference type="SAM" id="MobiDB-lite"/>
    </source>
</evidence>